<dbReference type="PANTHER" id="PTHR30572">
    <property type="entry name" value="MEMBRANE COMPONENT OF TRANSPORTER-RELATED"/>
    <property type="match status" value="1"/>
</dbReference>
<feature type="transmembrane region" description="Helical" evidence="7">
    <location>
        <begin position="773"/>
        <end position="793"/>
    </location>
</feature>
<feature type="domain" description="MacB-like periplasmic core" evidence="9">
    <location>
        <begin position="17"/>
        <end position="238"/>
    </location>
</feature>
<evidence type="ECO:0000256" key="5">
    <source>
        <dbReference type="ARBA" id="ARBA00023136"/>
    </source>
</evidence>
<comment type="caution">
    <text evidence="10">The sequence shown here is derived from an EMBL/GenBank/DDBJ whole genome shotgun (WGS) entry which is preliminary data.</text>
</comment>
<evidence type="ECO:0000259" key="9">
    <source>
        <dbReference type="Pfam" id="PF12704"/>
    </source>
</evidence>
<keyword evidence="3 7" id="KW-0812">Transmembrane</keyword>
<dbReference type="PANTHER" id="PTHR30572:SF4">
    <property type="entry name" value="ABC TRANSPORTER PERMEASE YTRF"/>
    <property type="match status" value="1"/>
</dbReference>
<dbReference type="Pfam" id="PF02687">
    <property type="entry name" value="FtsX"/>
    <property type="match status" value="2"/>
</dbReference>
<feature type="transmembrane region" description="Helical" evidence="7">
    <location>
        <begin position="266"/>
        <end position="290"/>
    </location>
</feature>
<keyword evidence="4 7" id="KW-1133">Transmembrane helix</keyword>
<protein>
    <submittedName>
        <fullName evidence="10">FtsX-like permease family protein</fullName>
    </submittedName>
</protein>
<evidence type="ECO:0000259" key="8">
    <source>
        <dbReference type="Pfam" id="PF02687"/>
    </source>
</evidence>
<feature type="transmembrane region" description="Helical" evidence="7">
    <location>
        <begin position="444"/>
        <end position="470"/>
    </location>
</feature>
<dbReference type="GO" id="GO:0022857">
    <property type="term" value="F:transmembrane transporter activity"/>
    <property type="evidence" value="ECO:0007669"/>
    <property type="project" value="TreeGrafter"/>
</dbReference>
<feature type="domain" description="ABC3 transporter permease C-terminal" evidence="8">
    <location>
        <begin position="273"/>
        <end position="392"/>
    </location>
</feature>
<dbReference type="RefSeq" id="WP_131499887.1">
    <property type="nucleotide sequence ID" value="NZ_SJKC01000008.1"/>
</dbReference>
<proteinExistence type="inferred from homology"/>
<dbReference type="InterPro" id="IPR003838">
    <property type="entry name" value="ABC3_permease_C"/>
</dbReference>
<evidence type="ECO:0000313" key="10">
    <source>
        <dbReference type="EMBL" id="TCC30018.1"/>
    </source>
</evidence>
<evidence type="ECO:0000256" key="1">
    <source>
        <dbReference type="ARBA" id="ARBA00004651"/>
    </source>
</evidence>
<name>A0A4R0IGH8_9ACTN</name>
<evidence type="ECO:0000256" key="6">
    <source>
        <dbReference type="ARBA" id="ARBA00038076"/>
    </source>
</evidence>
<dbReference type="EMBL" id="SJKC01000008">
    <property type="protein sequence ID" value="TCC30018.1"/>
    <property type="molecule type" value="Genomic_DNA"/>
</dbReference>
<feature type="transmembrane region" description="Helical" evidence="7">
    <location>
        <begin position="322"/>
        <end position="347"/>
    </location>
</feature>
<reference evidence="10 11" key="1">
    <citation type="submission" date="2019-02" db="EMBL/GenBank/DDBJ databases">
        <title>Kribbella capetownensis sp. nov. and Kribbella speibonae sp. nov., isolated from soil.</title>
        <authorList>
            <person name="Curtis S.M."/>
            <person name="Norton I."/>
            <person name="Everest G.J."/>
            <person name="Meyers P.R."/>
        </authorList>
    </citation>
    <scope>NUCLEOTIDE SEQUENCE [LARGE SCALE GENOMIC DNA]</scope>
    <source>
        <strain evidence="10 11">YM55</strain>
    </source>
</reference>
<feature type="transmembrane region" description="Helical" evidence="7">
    <location>
        <begin position="813"/>
        <end position="832"/>
    </location>
</feature>
<feature type="domain" description="MacB-like periplasmic core" evidence="9">
    <location>
        <begin position="494"/>
        <end position="690"/>
    </location>
</feature>
<dbReference type="InterPro" id="IPR050250">
    <property type="entry name" value="Macrolide_Exporter_MacB"/>
</dbReference>
<feature type="domain" description="ABC3 transporter permease C-terminal" evidence="8">
    <location>
        <begin position="723"/>
        <end position="838"/>
    </location>
</feature>
<keyword evidence="2" id="KW-1003">Cell membrane</keyword>
<comment type="similarity">
    <text evidence="6">Belongs to the ABC-4 integral membrane protein family.</text>
</comment>
<feature type="transmembrane region" description="Helical" evidence="7">
    <location>
        <begin position="16"/>
        <end position="36"/>
    </location>
</feature>
<dbReference type="InterPro" id="IPR025857">
    <property type="entry name" value="MacB_PCD"/>
</dbReference>
<evidence type="ECO:0000256" key="2">
    <source>
        <dbReference type="ARBA" id="ARBA00022475"/>
    </source>
</evidence>
<dbReference type="AlphaFoldDB" id="A0A4R0IGH8"/>
<gene>
    <name evidence="10" type="ORF">E0H92_39210</name>
</gene>
<accession>A0A4R0IGH8</accession>
<feature type="transmembrane region" description="Helical" evidence="7">
    <location>
        <begin position="717"/>
        <end position="745"/>
    </location>
</feature>
<dbReference type="Proteomes" id="UP000294225">
    <property type="component" value="Unassembled WGS sequence"/>
</dbReference>
<feature type="transmembrane region" description="Helical" evidence="7">
    <location>
        <begin position="413"/>
        <end position="432"/>
    </location>
</feature>
<evidence type="ECO:0000256" key="7">
    <source>
        <dbReference type="SAM" id="Phobius"/>
    </source>
</evidence>
<dbReference type="GO" id="GO:0005886">
    <property type="term" value="C:plasma membrane"/>
    <property type="evidence" value="ECO:0007669"/>
    <property type="project" value="UniProtKB-SubCell"/>
</dbReference>
<evidence type="ECO:0000256" key="3">
    <source>
        <dbReference type="ARBA" id="ARBA00022692"/>
    </source>
</evidence>
<comment type="subcellular location">
    <subcellularLocation>
        <location evidence="1">Cell membrane</location>
        <topology evidence="1">Multi-pass membrane protein</topology>
    </subcellularLocation>
</comment>
<feature type="transmembrane region" description="Helical" evidence="7">
    <location>
        <begin position="491"/>
        <end position="512"/>
    </location>
</feature>
<feature type="transmembrane region" description="Helical" evidence="7">
    <location>
        <begin position="367"/>
        <end position="387"/>
    </location>
</feature>
<sequence length="847" mass="86897">MFTATLRGMLAHKVRLVLTIASIALGVAFLAGTLVLTDTMRVTFDQLFGKVSAGTSAVVRTEAAYSQSEGISTSRAPIPAARLKDVSTVDGVRTAEGSVSGYALLTDNSGKAVLTSGGAPTMGYSLAADPALRGDVKLLSGSAPAGPREVAIDATSAEEHHIAVGSTIKVLFQGPAQDFTVVGTVGFGKEKNLGGTTGAYFDSATAQQVLGAPGYFDAINVSADNGVEPAELAQRINAVLPDGAEAVTGATVVKESADAINKDLRIVGILFLVFAGIALFVGAFIIWNTFTMTITQRSREIALLRAIGATRRQVNQSLIIEAFLLGLLASAAGIALGLLVAKGLNLLMDAVGFSLPSTSMQVQPRTIVVSLLVGTLVTVVAALVPAYRATKVLPVEALREAVPGSGNPSTKRVIAGMIVTGVGLAGLFTTLYGDLNTRLFGPSLLAIVVGVLMLLPAVARPLASLIGVPLRLRGLPGALARQNAMRNPRRTSSTAAALMVGLTLVVSMGVFASSLKASFTDIVGDSTNAELFVTPSSKQAPGFSPEVIKVVQGVSGVNAVSASGYGRARFNGKDARYSAVDPATATAGLNLRLSSGSISGLRTDGVVVAKTAATTHGWKVGTVVPSEFAQTGKRTFRIVGIYDSKGWIGDDYVISIAAQTAAAGRQLTASGLVTLADGADKGTVQRAITDALAGHPDAKVLDRKGFEKEASGFIDQLLTFVTVMLLLAIVIALLGIVNTLVLSVYERTHELGLLRAVGMTRAQVRAMVRWESVVISLIGALAGAALGIGLGIGLSQALADEGIKSISVPGLQVTLYVVLAAVAGVLAAIGPARSAAKVDVLKAVVAD</sequence>
<evidence type="ECO:0000256" key="4">
    <source>
        <dbReference type="ARBA" id="ARBA00022989"/>
    </source>
</evidence>
<keyword evidence="5 7" id="KW-0472">Membrane</keyword>
<dbReference type="Pfam" id="PF12704">
    <property type="entry name" value="MacB_PCD"/>
    <property type="match status" value="2"/>
</dbReference>
<evidence type="ECO:0000313" key="11">
    <source>
        <dbReference type="Proteomes" id="UP000294225"/>
    </source>
</evidence>
<organism evidence="10 11">
    <name type="scientific">Kribbella speibonae</name>
    <dbReference type="NCBI Taxonomy" id="1572660"/>
    <lineage>
        <taxon>Bacteria</taxon>
        <taxon>Bacillati</taxon>
        <taxon>Actinomycetota</taxon>
        <taxon>Actinomycetes</taxon>
        <taxon>Propionibacteriales</taxon>
        <taxon>Kribbellaceae</taxon>
        <taxon>Kribbella</taxon>
    </lineage>
</organism>